<dbReference type="EMBL" id="GGMS01008914">
    <property type="protein sequence ID" value="MBY78117.1"/>
    <property type="molecule type" value="Transcribed_RNA"/>
</dbReference>
<gene>
    <name evidence="2" type="ORF">g.8356</name>
</gene>
<name>A0A2S2QK49_9HEMI</name>
<feature type="region of interest" description="Disordered" evidence="1">
    <location>
        <begin position="1"/>
        <end position="24"/>
    </location>
</feature>
<sequence length="102" mass="11767">MALGSRSTAGRHEISNCTGYGGPMRRARPAVIVAPPSSRSRSVLSPTSQSPVVCSVFLLDNFLSRWAFQKIRGRIYFYYYIKKNKYFDTNSCYLLLRRERYN</sequence>
<reference evidence="2" key="1">
    <citation type="submission" date="2018-04" db="EMBL/GenBank/DDBJ databases">
        <title>Transcriptome assembly of Sipha flava.</title>
        <authorList>
            <person name="Scully E.D."/>
            <person name="Geib S.M."/>
            <person name="Palmer N.A."/>
            <person name="Koch K."/>
            <person name="Bradshaw J."/>
            <person name="Heng-Moss T."/>
            <person name="Sarath G."/>
        </authorList>
    </citation>
    <scope>NUCLEOTIDE SEQUENCE</scope>
</reference>
<dbReference type="AlphaFoldDB" id="A0A2S2QK49"/>
<proteinExistence type="predicted"/>
<accession>A0A2S2QK49</accession>
<protein>
    <submittedName>
        <fullName evidence="2">Uncharacterized protein</fullName>
    </submittedName>
</protein>
<evidence type="ECO:0000256" key="1">
    <source>
        <dbReference type="SAM" id="MobiDB-lite"/>
    </source>
</evidence>
<evidence type="ECO:0000313" key="2">
    <source>
        <dbReference type="EMBL" id="MBY78117.1"/>
    </source>
</evidence>
<organism evidence="2">
    <name type="scientific">Sipha flava</name>
    <name type="common">yellow sugarcane aphid</name>
    <dbReference type="NCBI Taxonomy" id="143950"/>
    <lineage>
        <taxon>Eukaryota</taxon>
        <taxon>Metazoa</taxon>
        <taxon>Ecdysozoa</taxon>
        <taxon>Arthropoda</taxon>
        <taxon>Hexapoda</taxon>
        <taxon>Insecta</taxon>
        <taxon>Pterygota</taxon>
        <taxon>Neoptera</taxon>
        <taxon>Paraneoptera</taxon>
        <taxon>Hemiptera</taxon>
        <taxon>Sternorrhyncha</taxon>
        <taxon>Aphidomorpha</taxon>
        <taxon>Aphidoidea</taxon>
        <taxon>Aphididae</taxon>
        <taxon>Sipha</taxon>
    </lineage>
</organism>